<accession>A0AAD6WM00</accession>
<dbReference type="AlphaFoldDB" id="A0AAD6WM00"/>
<name>A0AAD6WM00_9AGAR</name>
<comment type="caution">
    <text evidence="1">The sequence shown here is derived from an EMBL/GenBank/DDBJ whole genome shotgun (WGS) entry which is preliminary data.</text>
</comment>
<proteinExistence type="predicted"/>
<organism evidence="1 2">
    <name type="scientific">Mycena alexandri</name>
    <dbReference type="NCBI Taxonomy" id="1745969"/>
    <lineage>
        <taxon>Eukaryota</taxon>
        <taxon>Fungi</taxon>
        <taxon>Dikarya</taxon>
        <taxon>Basidiomycota</taxon>
        <taxon>Agaricomycotina</taxon>
        <taxon>Agaricomycetes</taxon>
        <taxon>Agaricomycetidae</taxon>
        <taxon>Agaricales</taxon>
        <taxon>Marasmiineae</taxon>
        <taxon>Mycenaceae</taxon>
        <taxon>Mycena</taxon>
    </lineage>
</organism>
<keyword evidence="2" id="KW-1185">Reference proteome</keyword>
<evidence type="ECO:0000313" key="1">
    <source>
        <dbReference type="EMBL" id="KAJ7019178.1"/>
    </source>
</evidence>
<reference evidence="1" key="1">
    <citation type="submission" date="2023-03" db="EMBL/GenBank/DDBJ databases">
        <title>Massive genome expansion in bonnet fungi (Mycena s.s.) driven by repeated elements and novel gene families across ecological guilds.</title>
        <authorList>
            <consortium name="Lawrence Berkeley National Laboratory"/>
            <person name="Harder C.B."/>
            <person name="Miyauchi S."/>
            <person name="Viragh M."/>
            <person name="Kuo A."/>
            <person name="Thoen E."/>
            <person name="Andreopoulos B."/>
            <person name="Lu D."/>
            <person name="Skrede I."/>
            <person name="Drula E."/>
            <person name="Henrissat B."/>
            <person name="Morin E."/>
            <person name="Kohler A."/>
            <person name="Barry K."/>
            <person name="LaButti K."/>
            <person name="Morin E."/>
            <person name="Salamov A."/>
            <person name="Lipzen A."/>
            <person name="Mereny Z."/>
            <person name="Hegedus B."/>
            <person name="Baldrian P."/>
            <person name="Stursova M."/>
            <person name="Weitz H."/>
            <person name="Taylor A."/>
            <person name="Grigoriev I.V."/>
            <person name="Nagy L.G."/>
            <person name="Martin F."/>
            <person name="Kauserud H."/>
        </authorList>
    </citation>
    <scope>NUCLEOTIDE SEQUENCE</scope>
    <source>
        <strain evidence="1">CBHHK200</strain>
    </source>
</reference>
<protein>
    <submittedName>
        <fullName evidence="1">Uncharacterized protein</fullName>
    </submittedName>
</protein>
<dbReference type="Proteomes" id="UP001218188">
    <property type="component" value="Unassembled WGS sequence"/>
</dbReference>
<evidence type="ECO:0000313" key="2">
    <source>
        <dbReference type="Proteomes" id="UP001218188"/>
    </source>
</evidence>
<sequence>MCRWGFGGVFWGGLRVESSRGGGGVRTGLRGVRYRGEVLMHHALHRDTRRGVCVRGAGLDVCLCRDPRGCVPGTSGEVDLIGLIARASLLGSAAGAVPAGDDVCWMGRGVEHPCVLGSPLVEMLCQVHKRTRVGSVCERAGSSSRGAVVCAAVPDDQEDVGRGAPLLGCNTSRARDGECVLAKMSARRARDGCGGSSRRCAHGHDVSVGRGSRLISCGAGGVRGTSDSACSRVCAGICVPARENRSQRRLTSFKSIFGHLCLRINILCLTRLICEAAADAIIDGETPDHPAEETSSALPFDVLGLSVASGAGVKANERLFDASVMRRL</sequence>
<dbReference type="EMBL" id="JARJCM010000304">
    <property type="protein sequence ID" value="KAJ7019178.1"/>
    <property type="molecule type" value="Genomic_DNA"/>
</dbReference>
<gene>
    <name evidence="1" type="ORF">C8F04DRAFT_1324148</name>
</gene>